<organism evidence="1 2">
    <name type="scientific">Candidatus Roizmanbacteria bacterium GW2011_GWC2_34_23</name>
    <dbReference type="NCBI Taxonomy" id="1618484"/>
    <lineage>
        <taxon>Bacteria</taxon>
        <taxon>Candidatus Roizmaniibacteriota</taxon>
    </lineage>
</organism>
<dbReference type="AlphaFoldDB" id="A0A0G0B1I7"/>
<comment type="caution">
    <text evidence="1">The sequence shown here is derived from an EMBL/GenBank/DDBJ whole genome shotgun (WGS) entry which is preliminary data.</text>
</comment>
<dbReference type="EMBL" id="LBPR01000001">
    <property type="protein sequence ID" value="KKP63194.1"/>
    <property type="molecule type" value="Genomic_DNA"/>
</dbReference>
<evidence type="ECO:0000313" key="2">
    <source>
        <dbReference type="Proteomes" id="UP000034004"/>
    </source>
</evidence>
<feature type="non-terminal residue" evidence="1">
    <location>
        <position position="1"/>
    </location>
</feature>
<accession>A0A0G0B1I7</accession>
<reference evidence="1 2" key="1">
    <citation type="journal article" date="2015" name="Nature">
        <title>rRNA introns, odd ribosomes, and small enigmatic genomes across a large radiation of phyla.</title>
        <authorList>
            <person name="Brown C.T."/>
            <person name="Hug L.A."/>
            <person name="Thomas B.C."/>
            <person name="Sharon I."/>
            <person name="Castelle C.J."/>
            <person name="Singh A."/>
            <person name="Wilkins M.J."/>
            <person name="Williams K.H."/>
            <person name="Banfield J.F."/>
        </authorList>
    </citation>
    <scope>NUCLEOTIDE SEQUENCE [LARGE SCALE GENOMIC DNA]</scope>
</reference>
<evidence type="ECO:0000313" key="1">
    <source>
        <dbReference type="EMBL" id="KKP63194.1"/>
    </source>
</evidence>
<protein>
    <submittedName>
        <fullName evidence="1">Uncharacterized protein</fullName>
    </submittedName>
</protein>
<dbReference type="Proteomes" id="UP000034004">
    <property type="component" value="Unassembled WGS sequence"/>
</dbReference>
<dbReference type="STRING" id="1618484.UR56_C0001G0001"/>
<proteinExistence type="predicted"/>
<name>A0A0G0B1I7_9BACT</name>
<sequence length="38" mass="4728">VDQKKAVQNRIYLNEKIEYKEGEIESYLWQIWVEDKKN</sequence>
<gene>
    <name evidence="1" type="ORF">UR56_C0001G0001</name>
</gene>